<dbReference type="AlphaFoldDB" id="A0A4S4D7C2"/>
<protein>
    <submittedName>
        <fullName evidence="7">Uncharacterized protein</fullName>
    </submittedName>
</protein>
<proteinExistence type="predicted"/>
<dbReference type="GO" id="GO:0005524">
    <property type="term" value="F:ATP binding"/>
    <property type="evidence" value="ECO:0007669"/>
    <property type="project" value="UniProtKB-KW"/>
</dbReference>
<feature type="domain" description="Poly(A) polymerase nucleotidyltransferase" evidence="6">
    <location>
        <begin position="76"/>
        <end position="132"/>
    </location>
</feature>
<sequence length="429" mass="47559">MGSPGSSNSATAQRLGLSDPIFTGGPTEFDVIKTHELEKIVKIWVKNISCAKGFNEQLVQEANAKIFTFGSYQLGEDFFGELYNMLAEIPEIQELHPVPDAHVPILKFKFNGVSIDLLYANVALWAIPESMEKNKAGWMTLFEPFPFFEAYGNYLQIDIAAENDDNLRKWKGWIESRIRQLTLKIERDTNSMLQCHPHPGEFSDKSRPFHYCYFMGLRRKAGTNAEEGEQVDIRTFLFLYFQVGFGQPTKVAGETLSTAKRKRSSGSPDAAMNGKKIKLDEVDSGTNSRGPQCHAVETDHAGLPVETRANEQFEADVENISNNARCRENISCRDQEVEGSVRCSPPAGPSSSSSVSLSAGEEKQLNTEQPSGPFVSCHRSPLKELDDLENDAGLTNQVHDFGGTMKVGPVQSLTAKEEDVAEEIIIHSS</sequence>
<dbReference type="Pfam" id="PF04926">
    <property type="entry name" value="PAP_RNA-bind"/>
    <property type="match status" value="1"/>
</dbReference>
<dbReference type="PANTHER" id="PTHR10682">
    <property type="entry name" value="POLY A POLYMERASE"/>
    <property type="match status" value="1"/>
</dbReference>
<dbReference type="InterPro" id="IPR043519">
    <property type="entry name" value="NT_sf"/>
</dbReference>
<dbReference type="STRING" id="542762.A0A4S4D7C2"/>
<dbReference type="EMBL" id="SDRB02012240">
    <property type="protein sequence ID" value="THF98304.1"/>
    <property type="molecule type" value="Genomic_DNA"/>
</dbReference>
<dbReference type="PANTHER" id="PTHR10682:SF10">
    <property type="entry name" value="POLYNUCLEOTIDE ADENYLYLTRANSFERASE"/>
    <property type="match status" value="1"/>
</dbReference>
<feature type="compositionally biased region" description="Low complexity" evidence="4">
    <location>
        <begin position="349"/>
        <end position="358"/>
    </location>
</feature>
<dbReference type="Pfam" id="PF20750">
    <property type="entry name" value="PAP_NTPase"/>
    <property type="match status" value="2"/>
</dbReference>
<evidence type="ECO:0000313" key="8">
    <source>
        <dbReference type="Proteomes" id="UP000306102"/>
    </source>
</evidence>
<evidence type="ECO:0000259" key="6">
    <source>
        <dbReference type="Pfam" id="PF20750"/>
    </source>
</evidence>
<organism evidence="7 8">
    <name type="scientific">Camellia sinensis var. sinensis</name>
    <name type="common">China tea</name>
    <dbReference type="NCBI Taxonomy" id="542762"/>
    <lineage>
        <taxon>Eukaryota</taxon>
        <taxon>Viridiplantae</taxon>
        <taxon>Streptophyta</taxon>
        <taxon>Embryophyta</taxon>
        <taxon>Tracheophyta</taxon>
        <taxon>Spermatophyta</taxon>
        <taxon>Magnoliopsida</taxon>
        <taxon>eudicotyledons</taxon>
        <taxon>Gunneridae</taxon>
        <taxon>Pentapetalae</taxon>
        <taxon>asterids</taxon>
        <taxon>Ericales</taxon>
        <taxon>Theaceae</taxon>
        <taxon>Camellia</taxon>
    </lineage>
</organism>
<dbReference type="GO" id="GO:0031123">
    <property type="term" value="P:RNA 3'-end processing"/>
    <property type="evidence" value="ECO:0007669"/>
    <property type="project" value="InterPro"/>
</dbReference>
<dbReference type="InterPro" id="IPR048840">
    <property type="entry name" value="PolA_pol_NTPase"/>
</dbReference>
<feature type="region of interest" description="Disordered" evidence="4">
    <location>
        <begin position="340"/>
        <end position="376"/>
    </location>
</feature>
<dbReference type="Proteomes" id="UP000306102">
    <property type="component" value="Unassembled WGS sequence"/>
</dbReference>
<keyword evidence="8" id="KW-1185">Reference proteome</keyword>
<dbReference type="SUPFAM" id="SSF81301">
    <property type="entry name" value="Nucleotidyltransferase"/>
    <property type="match status" value="1"/>
</dbReference>
<dbReference type="Gene3D" id="3.30.460.10">
    <property type="entry name" value="Beta Polymerase, domain 2"/>
    <property type="match status" value="2"/>
</dbReference>
<keyword evidence="1" id="KW-0808">Transferase</keyword>
<accession>A0A4S4D7C2</accession>
<dbReference type="InterPro" id="IPR011068">
    <property type="entry name" value="NuclTrfase_I-like_C"/>
</dbReference>
<dbReference type="GO" id="GO:0005634">
    <property type="term" value="C:nucleus"/>
    <property type="evidence" value="ECO:0007669"/>
    <property type="project" value="TreeGrafter"/>
</dbReference>
<dbReference type="Gene3D" id="3.30.70.590">
    <property type="entry name" value="Poly(A) polymerase predicted RNA binding domain"/>
    <property type="match status" value="1"/>
</dbReference>
<keyword evidence="2" id="KW-0547">Nucleotide-binding</keyword>
<feature type="domain" description="Poly(A) polymerase nucleotidyltransferase" evidence="6">
    <location>
        <begin position="36"/>
        <end position="75"/>
    </location>
</feature>
<reference evidence="7 8" key="1">
    <citation type="journal article" date="2018" name="Proc. Natl. Acad. Sci. U.S.A.">
        <title>Draft genome sequence of Camellia sinensis var. sinensis provides insights into the evolution of the tea genome and tea quality.</title>
        <authorList>
            <person name="Wei C."/>
            <person name="Yang H."/>
            <person name="Wang S."/>
            <person name="Zhao J."/>
            <person name="Liu C."/>
            <person name="Gao L."/>
            <person name="Xia E."/>
            <person name="Lu Y."/>
            <person name="Tai Y."/>
            <person name="She G."/>
            <person name="Sun J."/>
            <person name="Cao H."/>
            <person name="Tong W."/>
            <person name="Gao Q."/>
            <person name="Li Y."/>
            <person name="Deng W."/>
            <person name="Jiang X."/>
            <person name="Wang W."/>
            <person name="Chen Q."/>
            <person name="Zhang S."/>
            <person name="Li H."/>
            <person name="Wu J."/>
            <person name="Wang P."/>
            <person name="Li P."/>
            <person name="Shi C."/>
            <person name="Zheng F."/>
            <person name="Jian J."/>
            <person name="Huang B."/>
            <person name="Shan D."/>
            <person name="Shi M."/>
            <person name="Fang C."/>
            <person name="Yue Y."/>
            <person name="Li F."/>
            <person name="Li D."/>
            <person name="Wei S."/>
            <person name="Han B."/>
            <person name="Jiang C."/>
            <person name="Yin Y."/>
            <person name="Xia T."/>
            <person name="Zhang Z."/>
            <person name="Bennetzen J.L."/>
            <person name="Zhao S."/>
            <person name="Wan X."/>
        </authorList>
    </citation>
    <scope>NUCLEOTIDE SEQUENCE [LARGE SCALE GENOMIC DNA]</scope>
    <source>
        <strain evidence="8">cv. Shuchazao</strain>
        <tissue evidence="7">Leaf</tissue>
    </source>
</reference>
<dbReference type="CDD" id="cd05402">
    <property type="entry name" value="NT_PAP_TUTase"/>
    <property type="match status" value="1"/>
</dbReference>
<evidence type="ECO:0000256" key="2">
    <source>
        <dbReference type="ARBA" id="ARBA00022741"/>
    </source>
</evidence>
<feature type="domain" description="Poly(A) polymerase RNA-binding" evidence="5">
    <location>
        <begin position="147"/>
        <end position="206"/>
    </location>
</feature>
<evidence type="ECO:0000313" key="7">
    <source>
        <dbReference type="EMBL" id="THF98304.1"/>
    </source>
</evidence>
<dbReference type="InterPro" id="IPR007010">
    <property type="entry name" value="PolA_pol_RNA-bd_dom"/>
</dbReference>
<keyword evidence="3" id="KW-0067">ATP-binding</keyword>
<dbReference type="SUPFAM" id="SSF55003">
    <property type="entry name" value="PAP/Archaeal CCA-adding enzyme, C-terminal domain"/>
    <property type="match status" value="1"/>
</dbReference>
<evidence type="ECO:0000256" key="1">
    <source>
        <dbReference type="ARBA" id="ARBA00022679"/>
    </source>
</evidence>
<dbReference type="GO" id="GO:0003723">
    <property type="term" value="F:RNA binding"/>
    <property type="evidence" value="ECO:0007669"/>
    <property type="project" value="InterPro"/>
</dbReference>
<comment type="caution">
    <text evidence="7">The sequence shown here is derived from an EMBL/GenBank/DDBJ whole genome shotgun (WGS) entry which is preliminary data.</text>
</comment>
<feature type="region of interest" description="Disordered" evidence="4">
    <location>
        <begin position="256"/>
        <end position="304"/>
    </location>
</feature>
<gene>
    <name evidence="7" type="ORF">TEA_004879</name>
</gene>
<evidence type="ECO:0000256" key="3">
    <source>
        <dbReference type="ARBA" id="ARBA00022840"/>
    </source>
</evidence>
<evidence type="ECO:0000256" key="4">
    <source>
        <dbReference type="SAM" id="MobiDB-lite"/>
    </source>
</evidence>
<name>A0A4S4D7C2_CAMSN</name>
<dbReference type="GO" id="GO:1990817">
    <property type="term" value="F:poly(A) RNA polymerase activity"/>
    <property type="evidence" value="ECO:0007669"/>
    <property type="project" value="TreeGrafter"/>
</dbReference>
<evidence type="ECO:0000259" key="5">
    <source>
        <dbReference type="Pfam" id="PF04926"/>
    </source>
</evidence>